<feature type="transmembrane region" description="Helical" evidence="13">
    <location>
        <begin position="98"/>
        <end position="125"/>
    </location>
</feature>
<keyword evidence="11" id="KW-0482">Metalloprotease</keyword>
<dbReference type="PANTHER" id="PTHR35864">
    <property type="entry name" value="ZINC METALLOPROTEASE MJ0611-RELATED"/>
    <property type="match status" value="1"/>
</dbReference>
<keyword evidence="12 13" id="KW-0472">Membrane</keyword>
<accession>A0A9D0ZBG9</accession>
<feature type="transmembrane region" description="Helical" evidence="13">
    <location>
        <begin position="132"/>
        <end position="153"/>
    </location>
</feature>
<feature type="transmembrane region" description="Helical" evidence="13">
    <location>
        <begin position="62"/>
        <end position="78"/>
    </location>
</feature>
<keyword evidence="8" id="KW-0378">Hydrolase</keyword>
<evidence type="ECO:0000256" key="12">
    <source>
        <dbReference type="ARBA" id="ARBA00023136"/>
    </source>
</evidence>
<keyword evidence="6 13" id="KW-0812">Transmembrane</keyword>
<evidence type="ECO:0000313" key="16">
    <source>
        <dbReference type="Proteomes" id="UP000886887"/>
    </source>
</evidence>
<dbReference type="GO" id="GO:0006508">
    <property type="term" value="P:proteolysis"/>
    <property type="evidence" value="ECO:0007669"/>
    <property type="project" value="UniProtKB-KW"/>
</dbReference>
<feature type="transmembrane region" description="Helical" evidence="13">
    <location>
        <begin position="218"/>
        <end position="241"/>
    </location>
</feature>
<evidence type="ECO:0000256" key="8">
    <source>
        <dbReference type="ARBA" id="ARBA00022801"/>
    </source>
</evidence>
<dbReference type="GO" id="GO:0005886">
    <property type="term" value="C:plasma membrane"/>
    <property type="evidence" value="ECO:0007669"/>
    <property type="project" value="UniProtKB-SubCell"/>
</dbReference>
<dbReference type="PANTHER" id="PTHR35864:SF1">
    <property type="entry name" value="ZINC METALLOPROTEASE YWHC-RELATED"/>
    <property type="match status" value="1"/>
</dbReference>
<comment type="cofactor">
    <cofactor evidence="1">
        <name>Zn(2+)</name>
        <dbReference type="ChEBI" id="CHEBI:29105"/>
    </cofactor>
</comment>
<organism evidence="15 16">
    <name type="scientific">Candidatus Onthenecus intestinigallinarum</name>
    <dbReference type="NCBI Taxonomy" id="2840875"/>
    <lineage>
        <taxon>Bacteria</taxon>
        <taxon>Bacillati</taxon>
        <taxon>Bacillota</taxon>
        <taxon>Clostridia</taxon>
        <taxon>Eubacteriales</taxon>
        <taxon>Candidatus Onthenecus</taxon>
    </lineage>
</organism>
<keyword evidence="5 15" id="KW-0645">Protease</keyword>
<dbReference type="GO" id="GO:0046872">
    <property type="term" value="F:metal ion binding"/>
    <property type="evidence" value="ECO:0007669"/>
    <property type="project" value="UniProtKB-KW"/>
</dbReference>
<evidence type="ECO:0000256" key="4">
    <source>
        <dbReference type="ARBA" id="ARBA00022475"/>
    </source>
</evidence>
<dbReference type="CDD" id="cd06158">
    <property type="entry name" value="S2P-M50_like_1"/>
    <property type="match status" value="1"/>
</dbReference>
<dbReference type="InterPro" id="IPR044537">
    <property type="entry name" value="Rip2-like"/>
</dbReference>
<dbReference type="AlphaFoldDB" id="A0A9D0ZBG9"/>
<evidence type="ECO:0000313" key="15">
    <source>
        <dbReference type="EMBL" id="HIQ72488.1"/>
    </source>
</evidence>
<keyword evidence="9" id="KW-0862">Zinc</keyword>
<evidence type="ECO:0000259" key="14">
    <source>
        <dbReference type="Pfam" id="PF02163"/>
    </source>
</evidence>
<evidence type="ECO:0000256" key="2">
    <source>
        <dbReference type="ARBA" id="ARBA00004651"/>
    </source>
</evidence>
<dbReference type="Proteomes" id="UP000886887">
    <property type="component" value="Unassembled WGS sequence"/>
</dbReference>
<comment type="caution">
    <text evidence="15">The sequence shown here is derived from an EMBL/GenBank/DDBJ whole genome shotgun (WGS) entry which is preliminary data.</text>
</comment>
<feature type="transmembrane region" description="Helical" evidence="13">
    <location>
        <begin position="20"/>
        <end position="42"/>
    </location>
</feature>
<name>A0A9D0ZBG9_9FIRM</name>
<keyword evidence="7" id="KW-0479">Metal-binding</keyword>
<reference evidence="15" key="1">
    <citation type="submission" date="2020-10" db="EMBL/GenBank/DDBJ databases">
        <authorList>
            <person name="Gilroy R."/>
        </authorList>
    </citation>
    <scope>NUCLEOTIDE SEQUENCE</scope>
    <source>
        <strain evidence="15">ChiSxjej2B14-6234</strain>
    </source>
</reference>
<evidence type="ECO:0000256" key="13">
    <source>
        <dbReference type="SAM" id="Phobius"/>
    </source>
</evidence>
<evidence type="ECO:0000256" key="5">
    <source>
        <dbReference type="ARBA" id="ARBA00022670"/>
    </source>
</evidence>
<dbReference type="InterPro" id="IPR008915">
    <property type="entry name" value="Peptidase_M50"/>
</dbReference>
<evidence type="ECO:0000256" key="1">
    <source>
        <dbReference type="ARBA" id="ARBA00001947"/>
    </source>
</evidence>
<gene>
    <name evidence="15" type="ORF">IAB73_09830</name>
</gene>
<reference evidence="15" key="2">
    <citation type="journal article" date="2021" name="PeerJ">
        <title>Extensive microbial diversity within the chicken gut microbiome revealed by metagenomics and culture.</title>
        <authorList>
            <person name="Gilroy R."/>
            <person name="Ravi A."/>
            <person name="Getino M."/>
            <person name="Pursley I."/>
            <person name="Horton D.L."/>
            <person name="Alikhan N.F."/>
            <person name="Baker D."/>
            <person name="Gharbi K."/>
            <person name="Hall N."/>
            <person name="Watson M."/>
            <person name="Adriaenssens E.M."/>
            <person name="Foster-Nyarko E."/>
            <person name="Jarju S."/>
            <person name="Secka A."/>
            <person name="Antonio M."/>
            <person name="Oren A."/>
            <person name="Chaudhuri R.R."/>
            <person name="La Ragione R."/>
            <person name="Hildebrand F."/>
            <person name="Pallen M.J."/>
        </authorList>
    </citation>
    <scope>NUCLEOTIDE SEQUENCE</scope>
    <source>
        <strain evidence="15">ChiSxjej2B14-6234</strain>
    </source>
</reference>
<keyword evidence="4" id="KW-1003">Cell membrane</keyword>
<comment type="similarity">
    <text evidence="3">Belongs to the peptidase M50B family.</text>
</comment>
<dbReference type="GO" id="GO:0008237">
    <property type="term" value="F:metallopeptidase activity"/>
    <property type="evidence" value="ECO:0007669"/>
    <property type="project" value="UniProtKB-KW"/>
</dbReference>
<dbReference type="EMBL" id="DVFJ01000036">
    <property type="protein sequence ID" value="HIQ72488.1"/>
    <property type="molecule type" value="Genomic_DNA"/>
</dbReference>
<protein>
    <submittedName>
        <fullName evidence="15">Site-2 protease family protein</fullName>
    </submittedName>
</protein>
<dbReference type="InterPro" id="IPR052348">
    <property type="entry name" value="Metallopeptidase_M50B"/>
</dbReference>
<feature type="transmembrane region" description="Helical" evidence="13">
    <location>
        <begin position="173"/>
        <end position="197"/>
    </location>
</feature>
<sequence>MYLLEMLRDDPLRFLDFTLYRVPAVLIALCCHEWGHAFVAYLCGDPTAKLMHRMTVNPLRHLDPIGTLMLFFLGFGWAKPVPVNPYNFRNPRWDDFKVSIAGISVNLILFLVCTLALVGLTYYAWMPEVLRYYSLTDLMGLDSGIALNIMYGYGGVNAEFMRHPGALPVMRMLMQIAQINLSIALFNLIPVPPLDGYHVFNDLLLRGRWHITPRQAQIGMGLVMAVSFLTNWLSVALNWAAASIQALVLRPFM</sequence>
<evidence type="ECO:0000256" key="6">
    <source>
        <dbReference type="ARBA" id="ARBA00022692"/>
    </source>
</evidence>
<comment type="subcellular location">
    <subcellularLocation>
        <location evidence="2">Cell membrane</location>
        <topology evidence="2">Multi-pass membrane protein</topology>
    </subcellularLocation>
</comment>
<feature type="domain" description="Peptidase M50" evidence="14">
    <location>
        <begin position="24"/>
        <end position="225"/>
    </location>
</feature>
<keyword evidence="10 13" id="KW-1133">Transmembrane helix</keyword>
<evidence type="ECO:0000256" key="3">
    <source>
        <dbReference type="ARBA" id="ARBA00007931"/>
    </source>
</evidence>
<evidence type="ECO:0000256" key="10">
    <source>
        <dbReference type="ARBA" id="ARBA00022989"/>
    </source>
</evidence>
<proteinExistence type="inferred from homology"/>
<evidence type="ECO:0000256" key="9">
    <source>
        <dbReference type="ARBA" id="ARBA00022833"/>
    </source>
</evidence>
<evidence type="ECO:0000256" key="7">
    <source>
        <dbReference type="ARBA" id="ARBA00022723"/>
    </source>
</evidence>
<dbReference type="Pfam" id="PF02163">
    <property type="entry name" value="Peptidase_M50"/>
    <property type="match status" value="1"/>
</dbReference>
<evidence type="ECO:0000256" key="11">
    <source>
        <dbReference type="ARBA" id="ARBA00023049"/>
    </source>
</evidence>